<feature type="binding site" evidence="11">
    <location>
        <position position="150"/>
    </location>
    <ligand>
        <name>ATP</name>
        <dbReference type="ChEBI" id="CHEBI:30616"/>
    </ligand>
</feature>
<gene>
    <name evidence="11" type="primary">aroK</name>
    <name evidence="13" type="ORF">F5897_000873</name>
</gene>
<comment type="cofactor">
    <cofactor evidence="11">
        <name>Mg(2+)</name>
        <dbReference type="ChEBI" id="CHEBI:18420"/>
    </cofactor>
    <text evidence="11">Binds 1 Mg(2+) ion per subunit.</text>
</comment>
<dbReference type="RefSeq" id="WP_183304604.1">
    <property type="nucleotide sequence ID" value="NZ_JACIFD010000007.1"/>
</dbReference>
<dbReference type="InterPro" id="IPR023000">
    <property type="entry name" value="Shikimate_kinase_CS"/>
</dbReference>
<comment type="caution">
    <text evidence="13">The sequence shown here is derived from an EMBL/GenBank/DDBJ whole genome shotgun (WGS) entry which is preliminary data.</text>
</comment>
<dbReference type="GO" id="GO:0005829">
    <property type="term" value="C:cytosol"/>
    <property type="evidence" value="ECO:0007669"/>
    <property type="project" value="TreeGrafter"/>
</dbReference>
<keyword evidence="14" id="KW-1185">Reference proteome</keyword>
<comment type="function">
    <text evidence="11">Catalyzes the specific phosphorylation of the 3-hydroxyl group of shikimic acid using ATP as a cosubstrate.</text>
</comment>
<keyword evidence="11" id="KW-0460">Magnesium</keyword>
<organism evidence="13 14">
    <name type="scientific">Canibacter oris</name>
    <dbReference type="NCBI Taxonomy" id="1365628"/>
    <lineage>
        <taxon>Bacteria</taxon>
        <taxon>Bacillati</taxon>
        <taxon>Actinomycetota</taxon>
        <taxon>Actinomycetes</taxon>
        <taxon>Micrococcales</taxon>
        <taxon>Microbacteriaceae</taxon>
        <taxon>Canibacter</taxon>
    </lineage>
</organism>
<feature type="binding site" evidence="11">
    <location>
        <position position="91"/>
    </location>
    <ligand>
        <name>substrate</name>
    </ligand>
</feature>
<keyword evidence="6 11" id="KW-0547">Nucleotide-binding</keyword>
<dbReference type="AlphaFoldDB" id="A0A840DIH4"/>
<sequence length="204" mass="22594">MSHRPSRRVVRAAGPPQSRPLPAPPRDGSGASRLPRKAIVFVGPMAAGKTSIGKRVAKELGVPFIDTDSQIVQRHGAITEIFAQRGEAEFRRIEADVVAREIAEPGARIVSLGGGALTTAQTREILRDYPVILLMTTERAVMKTVNLAKRPLLRDDPGAWSRILEQRRPQYEAAAKVTFRTDKNSKEGITRMIIDWIYQQSGKY</sequence>
<dbReference type="PRINTS" id="PR01100">
    <property type="entry name" value="SHIKIMTKNASE"/>
</dbReference>
<dbReference type="CDD" id="cd00464">
    <property type="entry name" value="SK"/>
    <property type="match status" value="1"/>
</dbReference>
<feature type="binding site" evidence="11">
    <location>
        <position position="68"/>
    </location>
    <ligand>
        <name>substrate</name>
    </ligand>
</feature>
<feature type="region of interest" description="Disordered" evidence="12">
    <location>
        <begin position="1"/>
        <end position="34"/>
    </location>
</feature>
<protein>
    <recommendedName>
        <fullName evidence="3 11">Shikimate kinase</fullName>
        <shortName evidence="11">SK</shortName>
        <ecNumber evidence="3 11">2.7.1.71</ecNumber>
    </recommendedName>
</protein>
<dbReference type="GO" id="GO:0000287">
    <property type="term" value="F:magnesium ion binding"/>
    <property type="evidence" value="ECO:0007669"/>
    <property type="project" value="UniProtKB-UniRule"/>
</dbReference>
<evidence type="ECO:0000256" key="3">
    <source>
        <dbReference type="ARBA" id="ARBA00012154"/>
    </source>
</evidence>
<dbReference type="GO" id="GO:0009073">
    <property type="term" value="P:aromatic amino acid family biosynthetic process"/>
    <property type="evidence" value="ECO:0007669"/>
    <property type="project" value="UniProtKB-KW"/>
</dbReference>
<dbReference type="SUPFAM" id="SSF52540">
    <property type="entry name" value="P-loop containing nucleoside triphosphate hydrolases"/>
    <property type="match status" value="1"/>
</dbReference>
<evidence type="ECO:0000256" key="4">
    <source>
        <dbReference type="ARBA" id="ARBA00022605"/>
    </source>
</evidence>
<proteinExistence type="inferred from homology"/>
<evidence type="ECO:0000256" key="1">
    <source>
        <dbReference type="ARBA" id="ARBA00004842"/>
    </source>
</evidence>
<comment type="similarity">
    <text evidence="2 11">Belongs to the shikimate kinase family.</text>
</comment>
<keyword evidence="11" id="KW-0479">Metal-binding</keyword>
<comment type="pathway">
    <text evidence="1 11">Metabolic intermediate biosynthesis; chorismate biosynthesis; chorismate from D-erythrose 4-phosphate and phosphoenolpyruvate: step 5/7.</text>
</comment>
<name>A0A840DIH4_9MICO</name>
<dbReference type="Proteomes" id="UP000571183">
    <property type="component" value="Unassembled WGS sequence"/>
</dbReference>
<dbReference type="PROSITE" id="PS01128">
    <property type="entry name" value="SHIKIMATE_KINASE"/>
    <property type="match status" value="1"/>
</dbReference>
<dbReference type="GO" id="GO:0008652">
    <property type="term" value="P:amino acid biosynthetic process"/>
    <property type="evidence" value="ECO:0007669"/>
    <property type="project" value="UniProtKB-KW"/>
</dbReference>
<feature type="binding site" evidence="11">
    <location>
        <position position="167"/>
    </location>
    <ligand>
        <name>substrate</name>
    </ligand>
</feature>
<dbReference type="Pfam" id="PF01202">
    <property type="entry name" value="SKI"/>
    <property type="match status" value="1"/>
</dbReference>
<dbReference type="HAMAP" id="MF_00109">
    <property type="entry name" value="Shikimate_kinase"/>
    <property type="match status" value="1"/>
</dbReference>
<keyword evidence="5 11" id="KW-0808">Transferase</keyword>
<dbReference type="InterPro" id="IPR031322">
    <property type="entry name" value="Shikimate/glucono_kinase"/>
</dbReference>
<keyword evidence="11" id="KW-0963">Cytoplasm</keyword>
<dbReference type="UniPathway" id="UPA00053">
    <property type="reaction ID" value="UER00088"/>
</dbReference>
<dbReference type="PANTHER" id="PTHR21087:SF16">
    <property type="entry name" value="SHIKIMATE KINASE 1, CHLOROPLASTIC"/>
    <property type="match status" value="1"/>
</dbReference>
<evidence type="ECO:0000256" key="5">
    <source>
        <dbReference type="ARBA" id="ARBA00022679"/>
    </source>
</evidence>
<evidence type="ECO:0000313" key="14">
    <source>
        <dbReference type="Proteomes" id="UP000571183"/>
    </source>
</evidence>
<dbReference type="GO" id="GO:0009423">
    <property type="term" value="P:chorismate biosynthetic process"/>
    <property type="evidence" value="ECO:0007669"/>
    <property type="project" value="UniProtKB-UniRule"/>
</dbReference>
<accession>A0A840DIH4</accession>
<keyword evidence="9 11" id="KW-0057">Aromatic amino acid biosynthesis</keyword>
<dbReference type="GO" id="GO:0004765">
    <property type="term" value="F:shikimate kinase activity"/>
    <property type="evidence" value="ECO:0007669"/>
    <property type="project" value="UniProtKB-UniRule"/>
</dbReference>
<dbReference type="EC" id="2.7.1.71" evidence="3 11"/>
<feature type="compositionally biased region" description="Basic residues" evidence="12">
    <location>
        <begin position="1"/>
        <end position="10"/>
    </location>
</feature>
<comment type="catalytic activity">
    <reaction evidence="10 11">
        <text>shikimate + ATP = 3-phosphoshikimate + ADP + H(+)</text>
        <dbReference type="Rhea" id="RHEA:13121"/>
        <dbReference type="ChEBI" id="CHEBI:15378"/>
        <dbReference type="ChEBI" id="CHEBI:30616"/>
        <dbReference type="ChEBI" id="CHEBI:36208"/>
        <dbReference type="ChEBI" id="CHEBI:145989"/>
        <dbReference type="ChEBI" id="CHEBI:456216"/>
        <dbReference type="EC" id="2.7.1.71"/>
    </reaction>
</comment>
<dbReference type="InterPro" id="IPR027417">
    <property type="entry name" value="P-loop_NTPase"/>
</dbReference>
<feature type="binding site" evidence="11">
    <location>
        <begin position="46"/>
        <end position="51"/>
    </location>
    <ligand>
        <name>ATP</name>
        <dbReference type="ChEBI" id="CHEBI:30616"/>
    </ligand>
</feature>
<evidence type="ECO:0000256" key="11">
    <source>
        <dbReference type="HAMAP-Rule" id="MF_00109"/>
    </source>
</evidence>
<comment type="subunit">
    <text evidence="11">Monomer.</text>
</comment>
<keyword evidence="8 11" id="KW-0067">ATP-binding</keyword>
<keyword evidence="7 11" id="KW-0418">Kinase</keyword>
<evidence type="ECO:0000313" key="13">
    <source>
        <dbReference type="EMBL" id="MBB4071565.1"/>
    </source>
</evidence>
<dbReference type="GO" id="GO:0005524">
    <property type="term" value="F:ATP binding"/>
    <property type="evidence" value="ECO:0007669"/>
    <property type="project" value="UniProtKB-UniRule"/>
</dbReference>
<evidence type="ECO:0000256" key="2">
    <source>
        <dbReference type="ARBA" id="ARBA00006997"/>
    </source>
</evidence>
<reference evidence="13" key="1">
    <citation type="submission" date="2020-08" db="EMBL/GenBank/DDBJ databases">
        <title>Sequencing the genomes of 1000 actinobacteria strains.</title>
        <authorList>
            <person name="Klenk H.-P."/>
        </authorList>
    </citation>
    <scope>NUCLEOTIDE SEQUENCE [LARGE SCALE GENOMIC DNA]</scope>
    <source>
        <strain evidence="13">DSM 27064</strain>
    </source>
</reference>
<evidence type="ECO:0000256" key="12">
    <source>
        <dbReference type="SAM" id="MobiDB-lite"/>
    </source>
</evidence>
<evidence type="ECO:0000256" key="6">
    <source>
        <dbReference type="ARBA" id="ARBA00022741"/>
    </source>
</evidence>
<dbReference type="Gene3D" id="3.40.50.300">
    <property type="entry name" value="P-loop containing nucleotide triphosphate hydrolases"/>
    <property type="match status" value="1"/>
</dbReference>
<feature type="binding site" evidence="11">
    <location>
        <position position="114"/>
    </location>
    <ligand>
        <name>substrate</name>
    </ligand>
</feature>
<comment type="caution">
    <text evidence="11">Lacks conserved residue(s) required for the propagation of feature annotation.</text>
</comment>
<evidence type="ECO:0000256" key="10">
    <source>
        <dbReference type="ARBA" id="ARBA00048567"/>
    </source>
</evidence>
<evidence type="ECO:0000256" key="9">
    <source>
        <dbReference type="ARBA" id="ARBA00023141"/>
    </source>
</evidence>
<feature type="binding site" evidence="11">
    <location>
        <position position="50"/>
    </location>
    <ligand>
        <name>Mg(2+)</name>
        <dbReference type="ChEBI" id="CHEBI:18420"/>
    </ligand>
</feature>
<dbReference type="InterPro" id="IPR000623">
    <property type="entry name" value="Shikimate_kinase/TSH1"/>
</dbReference>
<comment type="subcellular location">
    <subcellularLocation>
        <location evidence="11">Cytoplasm</location>
    </subcellularLocation>
</comment>
<dbReference type="PANTHER" id="PTHR21087">
    <property type="entry name" value="SHIKIMATE KINASE"/>
    <property type="match status" value="1"/>
</dbReference>
<evidence type="ECO:0000256" key="8">
    <source>
        <dbReference type="ARBA" id="ARBA00022840"/>
    </source>
</evidence>
<evidence type="ECO:0000256" key="7">
    <source>
        <dbReference type="ARBA" id="ARBA00022777"/>
    </source>
</evidence>
<keyword evidence="4 11" id="KW-0028">Amino-acid biosynthesis</keyword>
<dbReference type="EMBL" id="JACIFD010000007">
    <property type="protein sequence ID" value="MBB4071565.1"/>
    <property type="molecule type" value="Genomic_DNA"/>
</dbReference>